<keyword evidence="2" id="KW-1185">Reference proteome</keyword>
<comment type="caution">
    <text evidence="1">The sequence shown here is derived from an EMBL/GenBank/DDBJ whole genome shotgun (WGS) entry which is preliminary data.</text>
</comment>
<sequence>MAQVSYVCPSLRQKTDPFRGELATRWEEATRNGCSYCEITAGFVGSVAEEEATGLPMHAMLTPAAIPSLYGEGLRLPEGIRYLLNTEYSFPHTDRFGKRHPAAPLRWDDRVWLTEFVEMLVFISDHLGQPADVIVIHPGKAKEVTFSGMARAMRYIRDAYADACTTVPAVLLQNGYPSLIQSGADIREFWITMQAQVPECCDTCGVLLDTSALATAAHHAKTPLSTHLAPLPADSLKGFFLRPVVGGEDDGIPWESLFRGIHMLPHDALIIPDIRHPDETEEMLARCRAGLTPRPEE</sequence>
<name>A0A9Q4KU28_9EURY</name>
<gene>
    <name evidence="1" type="ORF">L0665_09560</name>
</gene>
<evidence type="ECO:0000313" key="2">
    <source>
        <dbReference type="Proteomes" id="UP001143747"/>
    </source>
</evidence>
<dbReference type="Proteomes" id="UP001143747">
    <property type="component" value="Unassembled WGS sequence"/>
</dbReference>
<reference evidence="1" key="1">
    <citation type="submission" date="2022-01" db="EMBL/GenBank/DDBJ databases">
        <title>Draft genome of Methanogenium marinum DSM 15558.</title>
        <authorList>
            <person name="Chen S.-C."/>
            <person name="You Y.-T."/>
        </authorList>
    </citation>
    <scope>NUCLEOTIDE SEQUENCE</scope>
    <source>
        <strain evidence="1">DSM 15558</strain>
    </source>
</reference>
<protein>
    <submittedName>
        <fullName evidence="1">Uncharacterized protein</fullName>
    </submittedName>
</protein>
<dbReference type="AlphaFoldDB" id="A0A9Q4KU28"/>
<evidence type="ECO:0000313" key="1">
    <source>
        <dbReference type="EMBL" id="MDE4908851.1"/>
    </source>
</evidence>
<dbReference type="RefSeq" id="WP_274925462.1">
    <property type="nucleotide sequence ID" value="NZ_JAKELO010000002.1"/>
</dbReference>
<organism evidence="1 2">
    <name type="scientific">Methanogenium marinum</name>
    <dbReference type="NCBI Taxonomy" id="348610"/>
    <lineage>
        <taxon>Archaea</taxon>
        <taxon>Methanobacteriati</taxon>
        <taxon>Methanobacteriota</taxon>
        <taxon>Stenosarchaea group</taxon>
        <taxon>Methanomicrobia</taxon>
        <taxon>Methanomicrobiales</taxon>
        <taxon>Methanomicrobiaceae</taxon>
        <taxon>Methanogenium</taxon>
    </lineage>
</organism>
<dbReference type="EMBL" id="JAKELO010000002">
    <property type="protein sequence ID" value="MDE4908851.1"/>
    <property type="molecule type" value="Genomic_DNA"/>
</dbReference>
<accession>A0A9Q4KU28</accession>
<proteinExistence type="predicted"/>